<proteinExistence type="predicted"/>
<organism evidence="2 3">
    <name type="scientific">Mycena indigotica</name>
    <dbReference type="NCBI Taxonomy" id="2126181"/>
    <lineage>
        <taxon>Eukaryota</taxon>
        <taxon>Fungi</taxon>
        <taxon>Dikarya</taxon>
        <taxon>Basidiomycota</taxon>
        <taxon>Agaricomycotina</taxon>
        <taxon>Agaricomycetes</taxon>
        <taxon>Agaricomycetidae</taxon>
        <taxon>Agaricales</taxon>
        <taxon>Marasmiineae</taxon>
        <taxon>Mycenaceae</taxon>
        <taxon>Mycena</taxon>
    </lineage>
</organism>
<dbReference type="Proteomes" id="UP000636479">
    <property type="component" value="Unassembled WGS sequence"/>
</dbReference>
<comment type="caution">
    <text evidence="2">The sequence shown here is derived from an EMBL/GenBank/DDBJ whole genome shotgun (WGS) entry which is preliminary data.</text>
</comment>
<keyword evidence="3" id="KW-1185">Reference proteome</keyword>
<accession>A0A8H6W3X0</accession>
<name>A0A8H6W3X0_9AGAR</name>
<evidence type="ECO:0000313" key="3">
    <source>
        <dbReference type="Proteomes" id="UP000636479"/>
    </source>
</evidence>
<gene>
    <name evidence="2" type="ORF">MIND_00764200</name>
</gene>
<evidence type="ECO:0000313" key="2">
    <source>
        <dbReference type="EMBL" id="KAF7301981.1"/>
    </source>
</evidence>
<dbReference type="AlphaFoldDB" id="A0A8H6W3X0"/>
<protein>
    <submittedName>
        <fullName evidence="2">Uncharacterized protein</fullName>
    </submittedName>
</protein>
<reference evidence="2" key="1">
    <citation type="submission" date="2020-05" db="EMBL/GenBank/DDBJ databases">
        <title>Mycena genomes resolve the evolution of fungal bioluminescence.</title>
        <authorList>
            <person name="Tsai I.J."/>
        </authorList>
    </citation>
    <scope>NUCLEOTIDE SEQUENCE</scope>
    <source>
        <strain evidence="2">171206Taipei</strain>
    </source>
</reference>
<feature type="region of interest" description="Disordered" evidence="1">
    <location>
        <begin position="76"/>
        <end position="125"/>
    </location>
</feature>
<dbReference type="GeneID" id="59346853"/>
<dbReference type="EMBL" id="JACAZF010000006">
    <property type="protein sequence ID" value="KAF7301981.1"/>
    <property type="molecule type" value="Genomic_DNA"/>
</dbReference>
<dbReference type="RefSeq" id="XP_037219981.1">
    <property type="nucleotide sequence ID" value="XM_037364337.1"/>
</dbReference>
<sequence length="145" mass="14999">MSEHKQLAPKPIKLANALLHISITSAIASGMEIVVTEHRAIEPLGAGPISSSRKGMFNFYPTLAPEATLLSSLSKSVPVSSKTSVTVSSKTSSVSSKTTSVSSKGTPASSKTTSVSSKPPPVSSTASVFSSKIKLFNFYPTLVSA</sequence>
<evidence type="ECO:0000256" key="1">
    <source>
        <dbReference type="SAM" id="MobiDB-lite"/>
    </source>
</evidence>